<evidence type="ECO:0000256" key="2">
    <source>
        <dbReference type="SAM" id="SignalP"/>
    </source>
</evidence>
<protein>
    <submittedName>
        <fullName evidence="3">NADH dehydrogenase subunit 6</fullName>
    </submittedName>
</protein>
<evidence type="ECO:0000313" key="3">
    <source>
        <dbReference type="EMBL" id="AGI96017.1"/>
    </source>
</evidence>
<sequence length="144" mass="16701">FFSLFFLLSLVSCVLSYLNVNPMKSSLLLVLTMLMFMPLLSFLVVSWYSYFVCLLFLSGVFVILVYFSGFSSFLELRIGGSWFLVLLTLVVFTGGGYFYSSFVSLNNFYYDVNWFFFVCLVVFLLFFMNFVSYFLGFVGALRKL</sequence>
<dbReference type="AlphaFoldDB" id="S4UEH3"/>
<accession>S4UEH3</accession>
<keyword evidence="1" id="KW-0812">Transmembrane</keyword>
<dbReference type="EMBL" id="JX624728">
    <property type="protein sequence ID" value="AGI96017.1"/>
    <property type="molecule type" value="Genomic_DNA"/>
</dbReference>
<feature type="transmembrane region" description="Helical" evidence="1">
    <location>
        <begin position="80"/>
        <end position="100"/>
    </location>
</feature>
<feature type="non-terminal residue" evidence="3">
    <location>
        <position position="1"/>
    </location>
</feature>
<reference evidence="3" key="1">
    <citation type="journal article" date="2013" name="BMC Genomics">
        <title>The complete mitochondrial genomes of three parasitic nematodes of birds: a unique gene order and insights into nematode phylogeny.</title>
        <authorList>
            <person name="Liu G.H."/>
            <person name="Shao R."/>
            <person name="Li J.Y."/>
            <person name="Zhou D.H."/>
            <person name="Li H."/>
            <person name="Zhu X.Q."/>
        </authorList>
    </citation>
    <scope>NUCLEOTIDE SEQUENCE</scope>
</reference>
<keyword evidence="1" id="KW-1133">Transmembrane helix</keyword>
<gene>
    <name evidence="3" type="primary">nad6</name>
</gene>
<proteinExistence type="predicted"/>
<keyword evidence="3" id="KW-0496">Mitochondrion</keyword>
<organism evidence="3">
    <name type="scientific">Ascaridia galli</name>
    <dbReference type="NCBI Taxonomy" id="46685"/>
    <lineage>
        <taxon>Eukaryota</taxon>
        <taxon>Metazoa</taxon>
        <taxon>Ecdysozoa</taxon>
        <taxon>Nematoda</taxon>
        <taxon>Chromadorea</taxon>
        <taxon>Rhabditida</taxon>
        <taxon>Spirurina</taxon>
        <taxon>Ascaridomorpha</taxon>
        <taxon>Heterakoidea</taxon>
        <taxon>Ascaridiidae</taxon>
        <taxon>Ascaridia</taxon>
    </lineage>
</organism>
<feature type="transmembrane region" description="Helical" evidence="1">
    <location>
        <begin position="112"/>
        <end position="135"/>
    </location>
</feature>
<feature type="signal peptide" evidence="2">
    <location>
        <begin position="1"/>
        <end position="16"/>
    </location>
</feature>
<keyword evidence="1" id="KW-0472">Membrane</keyword>
<feature type="transmembrane region" description="Helical" evidence="1">
    <location>
        <begin position="52"/>
        <end position="74"/>
    </location>
</feature>
<geneLocation type="mitochondrion" evidence="3"/>
<feature type="transmembrane region" description="Helical" evidence="1">
    <location>
        <begin position="26"/>
        <end position="45"/>
    </location>
</feature>
<keyword evidence="2" id="KW-0732">Signal</keyword>
<name>S4UEH3_9BILA</name>
<feature type="chain" id="PRO_5004533416" evidence="2">
    <location>
        <begin position="17"/>
        <end position="144"/>
    </location>
</feature>
<evidence type="ECO:0000256" key="1">
    <source>
        <dbReference type="SAM" id="Phobius"/>
    </source>
</evidence>